<sequence>MTSSHLSSQAVALLAFVATVTLALVAALVGSAPDWVVQSADSLPLLPGQLDMLLPAEPAR</sequence>
<gene>
    <name evidence="1" type="ORF">RP29_17730</name>
</gene>
<dbReference type="Proteomes" id="UP000032566">
    <property type="component" value="Unassembled WGS sequence"/>
</dbReference>
<protein>
    <submittedName>
        <fullName evidence="1">Uncharacterized protein</fullName>
    </submittedName>
</protein>
<dbReference type="RefSeq" id="WP_044401785.1">
    <property type="nucleotide sequence ID" value="NZ_DAMBBS010000003.1"/>
</dbReference>
<keyword evidence="2" id="KW-1185">Reference proteome</keyword>
<proteinExistence type="predicted"/>
<reference evidence="1 2" key="1">
    <citation type="submission" date="2014-12" db="EMBL/GenBank/DDBJ databases">
        <title>Isolation of bacteria from lake water.</title>
        <authorList>
            <person name="Sheng K.-Y."/>
            <person name="Chin P.-S."/>
            <person name="Chan K.-G."/>
            <person name="Tan G.S."/>
        </authorList>
    </citation>
    <scope>NUCLEOTIDE SEQUENCE [LARGE SCALE GENOMIC DNA]</scope>
    <source>
        <strain evidence="1 2">KY4</strain>
    </source>
</reference>
<dbReference type="AlphaFoldDB" id="A0A0D7K5H1"/>
<accession>A0A0D7K5H1</accession>
<dbReference type="PATRIC" id="fig|80878.5.peg.3479"/>
<evidence type="ECO:0000313" key="2">
    <source>
        <dbReference type="Proteomes" id="UP000032566"/>
    </source>
</evidence>
<organism evidence="1 2">
    <name type="scientific">Acidovorax temperans</name>
    <dbReference type="NCBI Taxonomy" id="80878"/>
    <lineage>
        <taxon>Bacteria</taxon>
        <taxon>Pseudomonadati</taxon>
        <taxon>Pseudomonadota</taxon>
        <taxon>Betaproteobacteria</taxon>
        <taxon>Burkholderiales</taxon>
        <taxon>Comamonadaceae</taxon>
        <taxon>Acidovorax</taxon>
    </lineage>
</organism>
<dbReference type="EMBL" id="JXYQ01000069">
    <property type="protein sequence ID" value="KJA09197.1"/>
    <property type="molecule type" value="Genomic_DNA"/>
</dbReference>
<comment type="caution">
    <text evidence="1">The sequence shown here is derived from an EMBL/GenBank/DDBJ whole genome shotgun (WGS) entry which is preliminary data.</text>
</comment>
<evidence type="ECO:0000313" key="1">
    <source>
        <dbReference type="EMBL" id="KJA09197.1"/>
    </source>
</evidence>
<name>A0A0D7K5H1_9BURK</name>